<dbReference type="VEuPathDB" id="FungiDB:RhiirFUN_001205"/>
<gene>
    <name evidence="2" type="ORF">CHRIB12_LOCUS23539</name>
</gene>
<evidence type="ECO:0000313" key="3">
    <source>
        <dbReference type="Proteomes" id="UP000684084"/>
    </source>
</evidence>
<protein>
    <recommendedName>
        <fullName evidence="1">FAR1 domain-containing protein</fullName>
    </recommendedName>
</protein>
<reference evidence="2" key="1">
    <citation type="submission" date="2020-05" db="EMBL/GenBank/DDBJ databases">
        <authorList>
            <person name="Rincon C."/>
            <person name="Sanders R I."/>
            <person name="Robbins C."/>
            <person name="Chaturvedi A."/>
        </authorList>
    </citation>
    <scope>NUCLEOTIDE SEQUENCE</scope>
    <source>
        <strain evidence="2">CHB12</strain>
    </source>
</reference>
<organism evidence="2 3">
    <name type="scientific">Rhizophagus irregularis</name>
    <dbReference type="NCBI Taxonomy" id="588596"/>
    <lineage>
        <taxon>Eukaryota</taxon>
        <taxon>Fungi</taxon>
        <taxon>Fungi incertae sedis</taxon>
        <taxon>Mucoromycota</taxon>
        <taxon>Glomeromycotina</taxon>
        <taxon>Glomeromycetes</taxon>
        <taxon>Glomerales</taxon>
        <taxon>Glomeraceae</taxon>
        <taxon>Rhizophagus</taxon>
    </lineage>
</organism>
<accession>A0A916EJ32</accession>
<feature type="domain" description="FAR1" evidence="1">
    <location>
        <begin position="59"/>
        <end position="143"/>
    </location>
</feature>
<comment type="caution">
    <text evidence="2">The sequence shown here is derived from an EMBL/GenBank/DDBJ whole genome shotgun (WGS) entry which is preliminary data.</text>
</comment>
<dbReference type="Pfam" id="PF03101">
    <property type="entry name" value="FAR1"/>
    <property type="match status" value="1"/>
</dbReference>
<sequence>MNVNERAYTDATDSTGDTDGSSNLLAAAGIDRLLLLNENSDSALFSGKKFTSWDECEMFLNEWAKQQGFHLIKDRVTRDDGVIRQRTFICSHGRTYESNSSRNTATKKLNCPFSINVSCPKNKNPEGLVSINKINEDHNHPLNRSIIEFEESKKFTMEMIEDIKFMTIHCKFGATFQRKFLEGKFPSHPIFSKDLYATIKKFRPNSKSLSNDAAQISNWLDNEKEKDS</sequence>
<dbReference type="EMBL" id="CAGKOT010000092">
    <property type="protein sequence ID" value="CAB5394863.1"/>
    <property type="molecule type" value="Genomic_DNA"/>
</dbReference>
<name>A0A916EJ32_9GLOM</name>
<dbReference type="AlphaFoldDB" id="A0A916EJ32"/>
<evidence type="ECO:0000259" key="1">
    <source>
        <dbReference type="Pfam" id="PF03101"/>
    </source>
</evidence>
<dbReference type="InterPro" id="IPR004330">
    <property type="entry name" value="FAR1_DNA_bnd_dom"/>
</dbReference>
<proteinExistence type="predicted"/>
<dbReference type="PANTHER" id="PTHR47718">
    <property type="entry name" value="OS01G0519700 PROTEIN"/>
    <property type="match status" value="1"/>
</dbReference>
<dbReference type="OrthoDB" id="2380176at2759"/>
<dbReference type="Proteomes" id="UP000684084">
    <property type="component" value="Unassembled WGS sequence"/>
</dbReference>
<dbReference type="PANTHER" id="PTHR47718:SF13">
    <property type="entry name" value="OS09G0290500 PROTEIN"/>
    <property type="match status" value="1"/>
</dbReference>
<evidence type="ECO:0000313" key="2">
    <source>
        <dbReference type="EMBL" id="CAB5394863.1"/>
    </source>
</evidence>